<dbReference type="Proteomes" id="UP000574390">
    <property type="component" value="Unassembled WGS sequence"/>
</dbReference>
<keyword evidence="2" id="KW-0732">Signal</keyword>
<evidence type="ECO:0000313" key="4">
    <source>
        <dbReference type="Proteomes" id="UP000574390"/>
    </source>
</evidence>
<proteinExistence type="predicted"/>
<organism evidence="3 4">
    <name type="scientific">Perkinsus olseni</name>
    <name type="common">Perkinsus atlanticus</name>
    <dbReference type="NCBI Taxonomy" id="32597"/>
    <lineage>
        <taxon>Eukaryota</taxon>
        <taxon>Sar</taxon>
        <taxon>Alveolata</taxon>
        <taxon>Perkinsozoa</taxon>
        <taxon>Perkinsea</taxon>
        <taxon>Perkinsida</taxon>
        <taxon>Perkinsidae</taxon>
        <taxon>Perkinsus</taxon>
    </lineage>
</organism>
<feature type="non-terminal residue" evidence="3">
    <location>
        <position position="1"/>
    </location>
</feature>
<dbReference type="EMBL" id="JABANM010009912">
    <property type="protein sequence ID" value="KAF4740180.1"/>
    <property type="molecule type" value="Genomic_DNA"/>
</dbReference>
<reference evidence="3 4" key="1">
    <citation type="submission" date="2020-04" db="EMBL/GenBank/DDBJ databases">
        <title>Perkinsus olseni comparative genomics.</title>
        <authorList>
            <person name="Bogema D.R."/>
        </authorList>
    </citation>
    <scope>NUCLEOTIDE SEQUENCE [LARGE SCALE GENOMIC DNA]</scope>
    <source>
        <strain evidence="3">ATCC PRA-205</strain>
    </source>
</reference>
<comment type="caution">
    <text evidence="3">The sequence shown here is derived from an EMBL/GenBank/DDBJ whole genome shotgun (WGS) entry which is preliminary data.</text>
</comment>
<gene>
    <name evidence="3" type="primary">CNNM2_1</name>
    <name evidence="3" type="ORF">FOZ62_005807</name>
</gene>
<feature type="region of interest" description="Disordered" evidence="1">
    <location>
        <begin position="101"/>
        <end position="150"/>
    </location>
</feature>
<sequence>LSFNRRWGVGALISSVLGQVRCFKISRPVYDEAVEYKRTGVVPLSIPTLRQLTEKIGEGVGLRALSARSSRALARGSYAQQLRQQQRILLSQHFVQKRSSDRSLNAVSQLRRSSSADDVGRRQGGNNVEAERRPWLPFRESSTGPSDVIE</sequence>
<evidence type="ECO:0000313" key="3">
    <source>
        <dbReference type="EMBL" id="KAF4740180.1"/>
    </source>
</evidence>
<feature type="chain" id="PRO_5029569711" evidence="2">
    <location>
        <begin position="23"/>
        <end position="150"/>
    </location>
</feature>
<feature type="compositionally biased region" description="Polar residues" evidence="1">
    <location>
        <begin position="102"/>
        <end position="113"/>
    </location>
</feature>
<evidence type="ECO:0000256" key="1">
    <source>
        <dbReference type="SAM" id="MobiDB-lite"/>
    </source>
</evidence>
<dbReference type="AlphaFoldDB" id="A0A7J6T731"/>
<feature type="compositionally biased region" description="Polar residues" evidence="1">
    <location>
        <begin position="140"/>
        <end position="150"/>
    </location>
</feature>
<protein>
    <submittedName>
        <fullName evidence="3">Metal transporter cnnm2, variant 2</fullName>
    </submittedName>
</protein>
<name>A0A7J6T731_PEROL</name>
<evidence type="ECO:0000256" key="2">
    <source>
        <dbReference type="SAM" id="SignalP"/>
    </source>
</evidence>
<accession>A0A7J6T731</accession>
<feature type="signal peptide" evidence="2">
    <location>
        <begin position="1"/>
        <end position="22"/>
    </location>
</feature>